<feature type="domain" description="Major facilitator superfamily (MFS) profile" evidence="7">
    <location>
        <begin position="9"/>
        <end position="390"/>
    </location>
</feature>
<name>A0A4S3TI86_9EURY</name>
<dbReference type="RefSeq" id="WP_141465605.1">
    <property type="nucleotide sequence ID" value="NZ_RBZW01000055.1"/>
</dbReference>
<feature type="transmembrane region" description="Helical" evidence="6">
    <location>
        <begin position="99"/>
        <end position="121"/>
    </location>
</feature>
<evidence type="ECO:0000313" key="8">
    <source>
        <dbReference type="EMBL" id="THE63764.1"/>
    </source>
</evidence>
<comment type="caution">
    <text evidence="8">The sequence shown here is derived from an EMBL/GenBank/DDBJ whole genome shotgun (WGS) entry which is preliminary data.</text>
</comment>
<dbReference type="AlphaFoldDB" id="A0A4S3TI86"/>
<keyword evidence="2" id="KW-1003">Cell membrane</keyword>
<evidence type="ECO:0000313" key="9">
    <source>
        <dbReference type="Proteomes" id="UP000318864"/>
    </source>
</evidence>
<evidence type="ECO:0000256" key="3">
    <source>
        <dbReference type="ARBA" id="ARBA00022692"/>
    </source>
</evidence>
<feature type="transmembrane region" description="Helical" evidence="6">
    <location>
        <begin position="276"/>
        <end position="293"/>
    </location>
</feature>
<dbReference type="InterPro" id="IPR050189">
    <property type="entry name" value="MFS_Efflux_Transporters"/>
</dbReference>
<dbReference type="GO" id="GO:0005886">
    <property type="term" value="C:plasma membrane"/>
    <property type="evidence" value="ECO:0007669"/>
    <property type="project" value="UniProtKB-SubCell"/>
</dbReference>
<dbReference type="EMBL" id="RBZW01000055">
    <property type="protein sequence ID" value="THE63764.1"/>
    <property type="molecule type" value="Genomic_DNA"/>
</dbReference>
<keyword evidence="3 6" id="KW-0812">Transmembrane</keyword>
<dbReference type="PANTHER" id="PTHR43124:SF3">
    <property type="entry name" value="CHLORAMPHENICOL EFFLUX PUMP RV0191"/>
    <property type="match status" value="1"/>
</dbReference>
<gene>
    <name evidence="8" type="ORF">D8Y22_15595</name>
</gene>
<evidence type="ECO:0000256" key="4">
    <source>
        <dbReference type="ARBA" id="ARBA00022989"/>
    </source>
</evidence>
<evidence type="ECO:0000256" key="5">
    <source>
        <dbReference type="ARBA" id="ARBA00023136"/>
    </source>
</evidence>
<dbReference type="InterPro" id="IPR036259">
    <property type="entry name" value="MFS_trans_sf"/>
</dbReference>
<keyword evidence="5 6" id="KW-0472">Membrane</keyword>
<accession>A0A4S3TI86</accession>
<evidence type="ECO:0000259" key="7">
    <source>
        <dbReference type="PROSITE" id="PS50850"/>
    </source>
</evidence>
<keyword evidence="9" id="KW-1185">Reference proteome</keyword>
<dbReference type="PROSITE" id="PS50850">
    <property type="entry name" value="MFS"/>
    <property type="match status" value="1"/>
</dbReference>
<feature type="transmembrane region" description="Helical" evidence="6">
    <location>
        <begin position="211"/>
        <end position="233"/>
    </location>
</feature>
<dbReference type="GO" id="GO:0022857">
    <property type="term" value="F:transmembrane transporter activity"/>
    <property type="evidence" value="ECO:0007669"/>
    <property type="project" value="InterPro"/>
</dbReference>
<protein>
    <submittedName>
        <fullName evidence="8">MFS transporter</fullName>
    </submittedName>
</protein>
<organism evidence="8 9">
    <name type="scientific">Salinadaptatus halalkaliphilus</name>
    <dbReference type="NCBI Taxonomy" id="2419781"/>
    <lineage>
        <taxon>Archaea</taxon>
        <taxon>Methanobacteriati</taxon>
        <taxon>Methanobacteriota</taxon>
        <taxon>Stenosarchaea group</taxon>
        <taxon>Halobacteria</taxon>
        <taxon>Halobacteriales</taxon>
        <taxon>Natrialbaceae</taxon>
        <taxon>Salinadaptatus</taxon>
    </lineage>
</organism>
<evidence type="ECO:0000256" key="6">
    <source>
        <dbReference type="SAM" id="Phobius"/>
    </source>
</evidence>
<dbReference type="Proteomes" id="UP000318864">
    <property type="component" value="Unassembled WGS sequence"/>
</dbReference>
<proteinExistence type="predicted"/>
<dbReference type="InterPro" id="IPR020846">
    <property type="entry name" value="MFS_dom"/>
</dbReference>
<feature type="transmembrane region" description="Helical" evidence="6">
    <location>
        <begin position="366"/>
        <end position="386"/>
    </location>
</feature>
<feature type="transmembrane region" description="Helical" evidence="6">
    <location>
        <begin position="161"/>
        <end position="181"/>
    </location>
</feature>
<comment type="subcellular location">
    <subcellularLocation>
        <location evidence="1">Cell membrane</location>
        <topology evidence="1">Multi-pass membrane protein</topology>
    </subcellularLocation>
</comment>
<feature type="transmembrane region" description="Helical" evidence="6">
    <location>
        <begin position="133"/>
        <end position="155"/>
    </location>
</feature>
<dbReference type="Gene3D" id="1.20.1250.20">
    <property type="entry name" value="MFS general substrate transporter like domains"/>
    <property type="match status" value="2"/>
</dbReference>
<dbReference type="OrthoDB" id="29061at2157"/>
<feature type="transmembrane region" description="Helical" evidence="6">
    <location>
        <begin position="337"/>
        <end position="360"/>
    </location>
</feature>
<reference evidence="8 9" key="1">
    <citation type="submission" date="2018-10" db="EMBL/GenBank/DDBJ databases">
        <title>Natronolimnobius sp. XQ-INN 246 isolated from Inner Mongolia Autonomous Region of China.</title>
        <authorList>
            <person name="Xue Q."/>
        </authorList>
    </citation>
    <scope>NUCLEOTIDE SEQUENCE [LARGE SCALE GENOMIC DNA]</scope>
    <source>
        <strain evidence="8 9">XQ-INN 246</strain>
    </source>
</reference>
<feature type="transmembrane region" description="Helical" evidence="6">
    <location>
        <begin position="43"/>
        <end position="63"/>
    </location>
</feature>
<evidence type="ECO:0000256" key="1">
    <source>
        <dbReference type="ARBA" id="ARBA00004651"/>
    </source>
</evidence>
<feature type="transmembrane region" description="Helical" evidence="6">
    <location>
        <begin position="239"/>
        <end position="256"/>
    </location>
</feature>
<dbReference type="SUPFAM" id="SSF103473">
    <property type="entry name" value="MFS general substrate transporter"/>
    <property type="match status" value="1"/>
</dbReference>
<keyword evidence="4 6" id="KW-1133">Transmembrane helix</keyword>
<dbReference type="InterPro" id="IPR011701">
    <property type="entry name" value="MFS"/>
</dbReference>
<dbReference type="Pfam" id="PF07690">
    <property type="entry name" value="MFS_1"/>
    <property type="match status" value="1"/>
</dbReference>
<evidence type="ECO:0000256" key="2">
    <source>
        <dbReference type="ARBA" id="ARBA00022475"/>
    </source>
</evidence>
<dbReference type="PANTHER" id="PTHR43124">
    <property type="entry name" value="PURINE EFFLUX PUMP PBUE"/>
    <property type="match status" value="1"/>
</dbReference>
<sequence>MQWQYRDTVLVLCTLAFFVTYFARVAVSPVVPFITDDFTISNTQIGVALSGMWIAYGLTQYPSGVLADRFGEKRIILLSVGGTATLSFIAAIAPAFAVLFLGLVGLGGLAGLHYTVASALLSRTYDDIGTAIGLHSLGAPAAGLLAPIASAWIGVRYGWRPAVALVVLVAVPIFVAFLWYVKPTPPRRPEQGSDQPAGIELFTSFLLRPTIAFAALVAIIAMFVINGLISFLPTFLVEFHGYSPTVAGAVFSAYFIVRAGAQTGVGAISDRFDRDFVVSGCLLLGTVGLALFLVGPAFLVVGAAVLLFGIGNSFFAAQEPKILDSLSETDRNAGFGVFRTVYVVGGSTGSIGVGALADFVGWHQTFVVLVVLFAVSFGLVTLNRVFGIYN</sequence>